<protein>
    <submittedName>
        <fullName evidence="7">YIP1 family protein</fullName>
    </submittedName>
</protein>
<dbReference type="EMBL" id="JAUOQI010000008">
    <property type="protein sequence ID" value="MDO6578250.1"/>
    <property type="molecule type" value="Genomic_DNA"/>
</dbReference>
<feature type="transmembrane region" description="Helical" evidence="5">
    <location>
        <begin position="213"/>
        <end position="232"/>
    </location>
</feature>
<evidence type="ECO:0000259" key="6">
    <source>
        <dbReference type="Pfam" id="PF04893"/>
    </source>
</evidence>
<dbReference type="Pfam" id="PF04893">
    <property type="entry name" value="Yip1"/>
    <property type="match status" value="1"/>
</dbReference>
<evidence type="ECO:0000256" key="2">
    <source>
        <dbReference type="ARBA" id="ARBA00022692"/>
    </source>
</evidence>
<proteinExistence type="predicted"/>
<dbReference type="RefSeq" id="WP_231518482.1">
    <property type="nucleotide sequence ID" value="NZ_JAIOUC010000006.1"/>
</dbReference>
<comment type="subcellular location">
    <subcellularLocation>
        <location evidence="1">Membrane</location>
        <topology evidence="1">Multi-pass membrane protein</topology>
    </subcellularLocation>
</comment>
<feature type="transmembrane region" description="Helical" evidence="5">
    <location>
        <begin position="87"/>
        <end position="110"/>
    </location>
</feature>
<gene>
    <name evidence="7" type="ORF">Q4527_12645</name>
</gene>
<evidence type="ECO:0000256" key="4">
    <source>
        <dbReference type="ARBA" id="ARBA00023136"/>
    </source>
</evidence>
<keyword evidence="2 5" id="KW-0812">Transmembrane</keyword>
<evidence type="ECO:0000256" key="1">
    <source>
        <dbReference type="ARBA" id="ARBA00004141"/>
    </source>
</evidence>
<keyword evidence="3 5" id="KW-1133">Transmembrane helix</keyword>
<evidence type="ECO:0000313" key="7">
    <source>
        <dbReference type="EMBL" id="MDO6578250.1"/>
    </source>
</evidence>
<dbReference type="Proteomes" id="UP001170717">
    <property type="component" value="Unassembled WGS sequence"/>
</dbReference>
<comment type="caution">
    <text evidence="7">The sequence shown here is derived from an EMBL/GenBank/DDBJ whole genome shotgun (WGS) entry which is preliminary data.</text>
</comment>
<sequence>MHSVSNPFQACNDIFFRPNGVFKAVGEKNNWSWFPFIIVMMMTLASQYLYVNFVDIEWFANINIAAQDAMSPAEEDQMRAFFTRNTLMLSQLIGAFFALTVVNAIFAVYLNLTTRSDDSHVFGFTDWYGFTWWVSMPYVVTGLIAAALIMFAGDHQISPAILAPLSLSYILGIEMTSPWFAFAQAIRVELFWTIYLTMVGITQWTSFSTKKAAIIASAPYAVIYGIWGVFALI</sequence>
<feature type="transmembrane region" description="Helical" evidence="5">
    <location>
        <begin position="130"/>
        <end position="150"/>
    </location>
</feature>
<dbReference type="InterPro" id="IPR006977">
    <property type="entry name" value="Yip1_dom"/>
</dbReference>
<feature type="domain" description="Yip1" evidence="6">
    <location>
        <begin position="13"/>
        <end position="229"/>
    </location>
</feature>
<accession>A0AAW7Z566</accession>
<evidence type="ECO:0000256" key="3">
    <source>
        <dbReference type="ARBA" id="ARBA00022989"/>
    </source>
</evidence>
<feature type="transmembrane region" description="Helical" evidence="5">
    <location>
        <begin position="31"/>
        <end position="51"/>
    </location>
</feature>
<dbReference type="AlphaFoldDB" id="A0AAW7Z566"/>
<dbReference type="GO" id="GO:0016020">
    <property type="term" value="C:membrane"/>
    <property type="evidence" value="ECO:0007669"/>
    <property type="project" value="UniProtKB-SubCell"/>
</dbReference>
<name>A0AAW7Z566_9ALTE</name>
<organism evidence="7 8">
    <name type="scientific">Alteromonas stellipolaris</name>
    <dbReference type="NCBI Taxonomy" id="233316"/>
    <lineage>
        <taxon>Bacteria</taxon>
        <taxon>Pseudomonadati</taxon>
        <taxon>Pseudomonadota</taxon>
        <taxon>Gammaproteobacteria</taxon>
        <taxon>Alteromonadales</taxon>
        <taxon>Alteromonadaceae</taxon>
        <taxon>Alteromonas/Salinimonas group</taxon>
        <taxon>Alteromonas</taxon>
    </lineage>
</organism>
<reference evidence="7" key="1">
    <citation type="submission" date="2023-07" db="EMBL/GenBank/DDBJ databases">
        <title>Genome content predicts the carbon catabolic preferences of heterotrophic bacteria.</title>
        <authorList>
            <person name="Gralka M."/>
        </authorList>
    </citation>
    <scope>NUCLEOTIDE SEQUENCE</scope>
    <source>
        <strain evidence="7">F2M12</strain>
    </source>
</reference>
<evidence type="ECO:0000256" key="5">
    <source>
        <dbReference type="SAM" id="Phobius"/>
    </source>
</evidence>
<evidence type="ECO:0000313" key="8">
    <source>
        <dbReference type="Proteomes" id="UP001170717"/>
    </source>
</evidence>
<feature type="transmembrane region" description="Helical" evidence="5">
    <location>
        <begin position="179"/>
        <end position="201"/>
    </location>
</feature>
<keyword evidence="4 5" id="KW-0472">Membrane</keyword>
<feature type="transmembrane region" description="Helical" evidence="5">
    <location>
        <begin position="157"/>
        <end position="173"/>
    </location>
</feature>